<evidence type="ECO:0008006" key="3">
    <source>
        <dbReference type="Google" id="ProtNLM"/>
    </source>
</evidence>
<dbReference type="RefSeq" id="WP_052116999.1">
    <property type="nucleotide sequence ID" value="NZ_BMEA01000001.1"/>
</dbReference>
<reference evidence="1" key="1">
    <citation type="journal article" date="2014" name="Int. J. Syst. Evol. Microbiol.">
        <title>Complete genome sequence of Corynebacterium casei LMG S-19264T (=DSM 44701T), isolated from a smear-ripened cheese.</title>
        <authorList>
            <consortium name="US DOE Joint Genome Institute (JGI-PGF)"/>
            <person name="Walter F."/>
            <person name="Albersmeier A."/>
            <person name="Kalinowski J."/>
            <person name="Ruckert C."/>
        </authorList>
    </citation>
    <scope>NUCLEOTIDE SEQUENCE</scope>
    <source>
        <strain evidence="1">CGMCC 1.10749</strain>
    </source>
</reference>
<evidence type="ECO:0000313" key="1">
    <source>
        <dbReference type="EMBL" id="GGB71101.1"/>
    </source>
</evidence>
<accession>A0A8H9FTP0</accession>
<reference evidence="1" key="2">
    <citation type="submission" date="2020-09" db="EMBL/GenBank/DDBJ databases">
        <authorList>
            <person name="Sun Q."/>
            <person name="Zhou Y."/>
        </authorList>
    </citation>
    <scope>NUCLEOTIDE SEQUENCE</scope>
    <source>
        <strain evidence="1">CGMCC 1.10749</strain>
    </source>
</reference>
<name>A0A8H9FTP0_9MICO</name>
<dbReference type="EMBL" id="BMEA01000001">
    <property type="protein sequence ID" value="GGB71101.1"/>
    <property type="molecule type" value="Genomic_DNA"/>
</dbReference>
<dbReference type="AlphaFoldDB" id="A0A8H9FTP0"/>
<organism evidence="1 2">
    <name type="scientific">Knoellia flava</name>
    <dbReference type="NCBI Taxonomy" id="913969"/>
    <lineage>
        <taxon>Bacteria</taxon>
        <taxon>Bacillati</taxon>
        <taxon>Actinomycetota</taxon>
        <taxon>Actinomycetes</taxon>
        <taxon>Micrococcales</taxon>
        <taxon>Intrasporangiaceae</taxon>
        <taxon>Knoellia</taxon>
    </lineage>
</organism>
<dbReference type="Gene3D" id="3.40.50.1820">
    <property type="entry name" value="alpha/beta hydrolase"/>
    <property type="match status" value="1"/>
</dbReference>
<comment type="caution">
    <text evidence="1">The sequence shown here is derived from an EMBL/GenBank/DDBJ whole genome shotgun (WGS) entry which is preliminary data.</text>
</comment>
<sequence length="197" mass="20536">MPPRAARSGADVLAAYREAFDDTRPGLVVAHSNAGLVAPAVADGTPIVFVDAALPAASGESPMAPPAMLGHLDALVGVDGLLPPWTRWWGEEDVAPLFPDRSARAGVEASEPRLPLGYFRTTVPVPEGWQSGPCAYLAFGGTYAVELARARRLGWPVAQLQGALHLHFLHDADGVVARVLELASALDGHDAGTPGPV</sequence>
<proteinExistence type="predicted"/>
<evidence type="ECO:0000313" key="2">
    <source>
        <dbReference type="Proteomes" id="UP000628079"/>
    </source>
</evidence>
<protein>
    <recommendedName>
        <fullName evidence="3">Alpha/beta hydrolase</fullName>
    </recommendedName>
</protein>
<gene>
    <name evidence="1" type="ORF">GCM10011314_08080</name>
</gene>
<dbReference type="Proteomes" id="UP000628079">
    <property type="component" value="Unassembled WGS sequence"/>
</dbReference>
<dbReference type="InterPro" id="IPR029058">
    <property type="entry name" value="AB_hydrolase_fold"/>
</dbReference>